<name>A0ABD3CC32_9LAMI</name>
<dbReference type="Proteomes" id="UP001632038">
    <property type="component" value="Unassembled WGS sequence"/>
</dbReference>
<dbReference type="AlphaFoldDB" id="A0ABD3CC32"/>
<protein>
    <submittedName>
        <fullName evidence="2">Uncharacterized protein</fullName>
    </submittedName>
</protein>
<evidence type="ECO:0000313" key="3">
    <source>
        <dbReference type="Proteomes" id="UP001632038"/>
    </source>
</evidence>
<keyword evidence="3" id="KW-1185">Reference proteome</keyword>
<reference evidence="3" key="1">
    <citation type="journal article" date="2024" name="IScience">
        <title>Strigolactones Initiate the Formation of Haustorium-like Structures in Castilleja.</title>
        <authorList>
            <person name="Buerger M."/>
            <person name="Peterson D."/>
            <person name="Chory J."/>
        </authorList>
    </citation>
    <scope>NUCLEOTIDE SEQUENCE [LARGE SCALE GENOMIC DNA]</scope>
</reference>
<organism evidence="2 3">
    <name type="scientific">Castilleja foliolosa</name>
    <dbReference type="NCBI Taxonomy" id="1961234"/>
    <lineage>
        <taxon>Eukaryota</taxon>
        <taxon>Viridiplantae</taxon>
        <taxon>Streptophyta</taxon>
        <taxon>Embryophyta</taxon>
        <taxon>Tracheophyta</taxon>
        <taxon>Spermatophyta</taxon>
        <taxon>Magnoliopsida</taxon>
        <taxon>eudicotyledons</taxon>
        <taxon>Gunneridae</taxon>
        <taxon>Pentapetalae</taxon>
        <taxon>asterids</taxon>
        <taxon>lamiids</taxon>
        <taxon>Lamiales</taxon>
        <taxon>Orobanchaceae</taxon>
        <taxon>Pedicularideae</taxon>
        <taxon>Castillejinae</taxon>
        <taxon>Castilleja</taxon>
    </lineage>
</organism>
<evidence type="ECO:0000256" key="1">
    <source>
        <dbReference type="SAM" id="MobiDB-lite"/>
    </source>
</evidence>
<feature type="region of interest" description="Disordered" evidence="1">
    <location>
        <begin position="1"/>
        <end position="20"/>
    </location>
</feature>
<gene>
    <name evidence="2" type="ORF">CASFOL_029225</name>
</gene>
<dbReference type="EMBL" id="JAVIJP010000041">
    <property type="protein sequence ID" value="KAL3626914.1"/>
    <property type="molecule type" value="Genomic_DNA"/>
</dbReference>
<sequence>MERSGYGFAPGSVNKRPSHLCNREHQRRNFSLLNDGFEKVRFAAVFKKEPLQIKILAAVREPLPDLFIFCNAFLSSGSQPQQIANLNRN</sequence>
<comment type="caution">
    <text evidence="2">The sequence shown here is derived from an EMBL/GenBank/DDBJ whole genome shotgun (WGS) entry which is preliminary data.</text>
</comment>
<accession>A0ABD3CC32</accession>
<proteinExistence type="predicted"/>
<evidence type="ECO:0000313" key="2">
    <source>
        <dbReference type="EMBL" id="KAL3626914.1"/>
    </source>
</evidence>